<dbReference type="GeneID" id="40331881"/>
<protein>
    <submittedName>
        <fullName evidence="1">Putative GTPase activating protein of Rab-like GTPase</fullName>
    </submittedName>
</protein>
<evidence type="ECO:0000313" key="2">
    <source>
        <dbReference type="Proteomes" id="UP000283634"/>
    </source>
</evidence>
<dbReference type="AlphaFoldDB" id="A0A422N2Y9"/>
<sequence length="199" mass="22896">MEVDAPCTLPSMRFNCREPAPTWEDHRVTFSPMHQRRRRILHTAAVKNKRRGYVRWVNEHVRHLLYAFACGRYEADSGQLGSKVFFCSKAMLAYYLGGDFFCVINHIKDTGTRGTIHDFERCFSVSGAKALVSFGGQPNAVRVLRLLLGHVSFHAGSLTCRRYLDFFFFYPTEPRGAVLFAVVTMLRRLRDMLLLLNNL</sequence>
<proteinExistence type="predicted"/>
<dbReference type="EMBL" id="MKGL01000362">
    <property type="protein sequence ID" value="RNE99823.1"/>
    <property type="molecule type" value="Genomic_DNA"/>
</dbReference>
<dbReference type="RefSeq" id="XP_029235409.1">
    <property type="nucleotide sequence ID" value="XM_029384715.1"/>
</dbReference>
<reference evidence="1 2" key="1">
    <citation type="journal article" date="2018" name="BMC Genomics">
        <title>Genomic comparison of Trypanosoma conorhini and Trypanosoma rangeli to Trypanosoma cruzi strains of high and low virulence.</title>
        <authorList>
            <person name="Bradwell K.R."/>
            <person name="Koparde V.N."/>
            <person name="Matveyev A.V."/>
            <person name="Serrano M.G."/>
            <person name="Alves J.M."/>
            <person name="Parikh H."/>
            <person name="Huang B."/>
            <person name="Lee V."/>
            <person name="Espinosa-Alvarez O."/>
            <person name="Ortiz P.A."/>
            <person name="Costa-Martins A.G."/>
            <person name="Teixeira M.M."/>
            <person name="Buck G.A."/>
        </authorList>
    </citation>
    <scope>NUCLEOTIDE SEQUENCE [LARGE SCALE GENOMIC DNA]</scope>
    <source>
        <strain evidence="1 2">AM80</strain>
    </source>
</reference>
<comment type="caution">
    <text evidence="1">The sequence shown here is derived from an EMBL/GenBank/DDBJ whole genome shotgun (WGS) entry which is preliminary data.</text>
</comment>
<keyword evidence="2" id="KW-1185">Reference proteome</keyword>
<evidence type="ECO:0000313" key="1">
    <source>
        <dbReference type="EMBL" id="RNE99823.1"/>
    </source>
</evidence>
<dbReference type="Proteomes" id="UP000283634">
    <property type="component" value="Unassembled WGS sequence"/>
</dbReference>
<organism evidence="1 2">
    <name type="scientific">Trypanosoma rangeli</name>
    <dbReference type="NCBI Taxonomy" id="5698"/>
    <lineage>
        <taxon>Eukaryota</taxon>
        <taxon>Discoba</taxon>
        <taxon>Euglenozoa</taxon>
        <taxon>Kinetoplastea</taxon>
        <taxon>Metakinetoplastina</taxon>
        <taxon>Trypanosomatida</taxon>
        <taxon>Trypanosomatidae</taxon>
        <taxon>Trypanosoma</taxon>
        <taxon>Herpetosoma</taxon>
    </lineage>
</organism>
<gene>
    <name evidence="1" type="ORF">TraAM80_07948</name>
</gene>
<accession>A0A422N2Y9</accession>
<name>A0A422N2Y9_TRYRA</name>